<feature type="region of interest" description="Disordered" evidence="1">
    <location>
        <begin position="204"/>
        <end position="271"/>
    </location>
</feature>
<comment type="caution">
    <text evidence="2">The sequence shown here is derived from an EMBL/GenBank/DDBJ whole genome shotgun (WGS) entry which is preliminary data.</text>
</comment>
<evidence type="ECO:0000313" key="2">
    <source>
        <dbReference type="EMBL" id="KAJ8943639.1"/>
    </source>
</evidence>
<evidence type="ECO:0000313" key="3">
    <source>
        <dbReference type="Proteomes" id="UP001162162"/>
    </source>
</evidence>
<feature type="compositionally biased region" description="Basic and acidic residues" evidence="1">
    <location>
        <begin position="368"/>
        <end position="378"/>
    </location>
</feature>
<sequence length="435" mass="47412">MREVAENLKNKELSLDNFTFFKESLGIDDPEKEIIRDAKNKAGPVTVAKKAVAKTVLKISSPKIGGNETADSPLLKTKAAAKSLGNFKIKLPAKKEKKVVKSEEEMETDSTPVKATPNRKSGKWSKDGDKACQPCSIRCEGVHGIIPTLQCRLCLCLYHHECVGLAPHLTLPYVCKNCHLEQGQKPNQSTTIVAPPPLTPINTLKSTGIQSTTLPKLQRIPRTGDTPFSQESDLKSDQLPELPRLTPRPTPVQSLPKVALDPPAIQPAPTESKSLVGSVTTWLPHNSKIVENIQRTNEEPTEAPRPQYVEFLGGRKFLVIPKHNFMSVSPTVAVTATSKPDNNNVIGDVVETTTVPTDSASLGPDPDITVKPEPESPSKPENSQTPEAMEVDSVPVSELATKMEVEQKPAEDTNIVDEKSELVHFSKVVGDFLED</sequence>
<accession>A0AAV8XY61</accession>
<dbReference type="Gene3D" id="3.30.40.10">
    <property type="entry name" value="Zinc/RING finger domain, C3HC4 (zinc finger)"/>
    <property type="match status" value="1"/>
</dbReference>
<dbReference type="InterPro" id="IPR011011">
    <property type="entry name" value="Znf_FYVE_PHD"/>
</dbReference>
<protein>
    <recommendedName>
        <fullName evidence="4">Zinc finger PHD-type domain-containing protein</fullName>
    </recommendedName>
</protein>
<feature type="region of interest" description="Disordered" evidence="1">
    <location>
        <begin position="353"/>
        <end position="395"/>
    </location>
</feature>
<feature type="region of interest" description="Disordered" evidence="1">
    <location>
        <begin position="100"/>
        <end position="125"/>
    </location>
</feature>
<reference evidence="2" key="1">
    <citation type="journal article" date="2023" name="Insect Mol. Biol.">
        <title>Genome sequencing provides insights into the evolution of gene families encoding plant cell wall-degrading enzymes in longhorned beetles.</title>
        <authorList>
            <person name="Shin N.R."/>
            <person name="Okamura Y."/>
            <person name="Kirsch R."/>
            <person name="Pauchet Y."/>
        </authorList>
    </citation>
    <scope>NUCLEOTIDE SEQUENCE</scope>
    <source>
        <strain evidence="2">AMC_N1</strain>
    </source>
</reference>
<feature type="compositionally biased region" description="Polar residues" evidence="1">
    <location>
        <begin position="204"/>
        <end position="215"/>
    </location>
</feature>
<evidence type="ECO:0000256" key="1">
    <source>
        <dbReference type="SAM" id="MobiDB-lite"/>
    </source>
</evidence>
<keyword evidence="3" id="KW-1185">Reference proteome</keyword>
<dbReference type="EMBL" id="JAPWTK010000282">
    <property type="protein sequence ID" value="KAJ8943639.1"/>
    <property type="molecule type" value="Genomic_DNA"/>
</dbReference>
<organism evidence="2 3">
    <name type="scientific">Aromia moschata</name>
    <dbReference type="NCBI Taxonomy" id="1265417"/>
    <lineage>
        <taxon>Eukaryota</taxon>
        <taxon>Metazoa</taxon>
        <taxon>Ecdysozoa</taxon>
        <taxon>Arthropoda</taxon>
        <taxon>Hexapoda</taxon>
        <taxon>Insecta</taxon>
        <taxon>Pterygota</taxon>
        <taxon>Neoptera</taxon>
        <taxon>Endopterygota</taxon>
        <taxon>Coleoptera</taxon>
        <taxon>Polyphaga</taxon>
        <taxon>Cucujiformia</taxon>
        <taxon>Chrysomeloidea</taxon>
        <taxon>Cerambycidae</taxon>
        <taxon>Cerambycinae</taxon>
        <taxon>Callichromatini</taxon>
        <taxon>Aromia</taxon>
    </lineage>
</organism>
<proteinExistence type="predicted"/>
<gene>
    <name evidence="2" type="ORF">NQ318_005640</name>
</gene>
<dbReference type="Proteomes" id="UP001162162">
    <property type="component" value="Unassembled WGS sequence"/>
</dbReference>
<dbReference type="InterPro" id="IPR013083">
    <property type="entry name" value="Znf_RING/FYVE/PHD"/>
</dbReference>
<name>A0AAV8XY61_9CUCU</name>
<dbReference type="AlphaFoldDB" id="A0AAV8XY61"/>
<dbReference type="SUPFAM" id="SSF57903">
    <property type="entry name" value="FYVE/PHD zinc finger"/>
    <property type="match status" value="1"/>
</dbReference>
<evidence type="ECO:0008006" key="4">
    <source>
        <dbReference type="Google" id="ProtNLM"/>
    </source>
</evidence>